<dbReference type="Pfam" id="PF00570">
    <property type="entry name" value="HRDC"/>
    <property type="match status" value="1"/>
</dbReference>
<proteinExistence type="predicted"/>
<feature type="domain" description="HRDC" evidence="1">
    <location>
        <begin position="208"/>
        <end position="288"/>
    </location>
</feature>
<dbReference type="PANTHER" id="PTHR47649:SF1">
    <property type="entry name" value="RIBONUCLEASE D"/>
    <property type="match status" value="1"/>
</dbReference>
<dbReference type="PROSITE" id="PS50967">
    <property type="entry name" value="HRDC"/>
    <property type="match status" value="1"/>
</dbReference>
<dbReference type="InterPro" id="IPR036397">
    <property type="entry name" value="RNaseH_sf"/>
</dbReference>
<dbReference type="RefSeq" id="WP_152100574.1">
    <property type="nucleotide sequence ID" value="NZ_AP021861.1"/>
</dbReference>
<dbReference type="Gene3D" id="3.30.420.10">
    <property type="entry name" value="Ribonuclease H-like superfamily/Ribonuclease H"/>
    <property type="match status" value="1"/>
</dbReference>
<dbReference type="EMBL" id="AP021861">
    <property type="protein sequence ID" value="BBO35128.1"/>
    <property type="molecule type" value="Genomic_DNA"/>
</dbReference>
<dbReference type="SUPFAM" id="SSF47819">
    <property type="entry name" value="HRDC-like"/>
    <property type="match status" value="2"/>
</dbReference>
<sequence length="393" mass="44638">MPAPIVTKQRDLDELSERLQAAPIIGFDTEFVSEDTFHPELCLIQVVSPDEMAVIDPQTVDVLPFWKAVAAREKTTVFHAGREELSFMLRAVGSIPQRSFDVQFAAGFCSNEFPASYGSVVGKFLGKQPMKGEQRTDWRRRPLTDAQINYALEDVRYLLPLFERLTEILNKRGRLMWLKDELASWQQSIVEAQDRKDWRRVSGIGTLNARNLAVVRELWLWRQEEARKLNQPPKRLLRDDLLVEIAKRKTDQPDQILAIRGLQRSDLRRKASELADCVRRGLDAPLERGERLTQREPPPQLNLLGQFLTPALTSICRQNEVAASMVGTATDVRELIAYRYGFGGIDPTETPVLLKGWRADLVGNLLDDLLSGKKSIRIADPKNEDPLAFDAVK</sequence>
<dbReference type="InterPro" id="IPR002121">
    <property type="entry name" value="HRDC_dom"/>
</dbReference>
<dbReference type="PANTHER" id="PTHR47649">
    <property type="entry name" value="RIBONUCLEASE D"/>
    <property type="match status" value="1"/>
</dbReference>
<dbReference type="InterPro" id="IPR002562">
    <property type="entry name" value="3'-5'_exonuclease_dom"/>
</dbReference>
<evidence type="ECO:0000313" key="3">
    <source>
        <dbReference type="Proteomes" id="UP000326837"/>
    </source>
</evidence>
<keyword evidence="3" id="KW-1185">Reference proteome</keyword>
<dbReference type="InterPro" id="IPR012337">
    <property type="entry name" value="RNaseH-like_sf"/>
</dbReference>
<dbReference type="GO" id="GO:0008408">
    <property type="term" value="F:3'-5' exonuclease activity"/>
    <property type="evidence" value="ECO:0007669"/>
    <property type="project" value="InterPro"/>
</dbReference>
<dbReference type="Pfam" id="PF01612">
    <property type="entry name" value="DNA_pol_A_exo1"/>
    <property type="match status" value="1"/>
</dbReference>
<dbReference type="GO" id="GO:0004525">
    <property type="term" value="F:ribonuclease III activity"/>
    <property type="evidence" value="ECO:0007669"/>
    <property type="project" value="UniProtKB-EC"/>
</dbReference>
<dbReference type="SMART" id="SM00341">
    <property type="entry name" value="HRDC"/>
    <property type="match status" value="1"/>
</dbReference>
<dbReference type="InterPro" id="IPR051086">
    <property type="entry name" value="RNase_D-like"/>
</dbReference>
<name>A0A5K7XF46_9BACT</name>
<dbReference type="InterPro" id="IPR010997">
    <property type="entry name" value="HRDC-like_sf"/>
</dbReference>
<evidence type="ECO:0000259" key="1">
    <source>
        <dbReference type="PROSITE" id="PS50967"/>
    </source>
</evidence>
<accession>A0A5K7XF46</accession>
<protein>
    <submittedName>
        <fullName evidence="2">Ribonuclease D</fullName>
        <ecNumber evidence="2">3.1.26.3</ecNumber>
    </submittedName>
</protein>
<dbReference type="GO" id="GO:0003676">
    <property type="term" value="F:nucleic acid binding"/>
    <property type="evidence" value="ECO:0007669"/>
    <property type="project" value="InterPro"/>
</dbReference>
<dbReference type="SUPFAM" id="SSF53098">
    <property type="entry name" value="Ribonuclease H-like"/>
    <property type="match status" value="1"/>
</dbReference>
<dbReference type="SMART" id="SM00474">
    <property type="entry name" value="35EXOc"/>
    <property type="match status" value="1"/>
</dbReference>
<gene>
    <name evidence="2" type="ORF">PLANPX_4740</name>
</gene>
<dbReference type="KEGG" id="lpav:PLANPX_4740"/>
<dbReference type="GO" id="GO:0000166">
    <property type="term" value="F:nucleotide binding"/>
    <property type="evidence" value="ECO:0007669"/>
    <property type="project" value="InterPro"/>
</dbReference>
<dbReference type="Proteomes" id="UP000326837">
    <property type="component" value="Chromosome"/>
</dbReference>
<dbReference type="AlphaFoldDB" id="A0A5K7XF46"/>
<organism evidence="2 3">
    <name type="scientific">Lacipirellula parvula</name>
    <dbReference type="NCBI Taxonomy" id="2650471"/>
    <lineage>
        <taxon>Bacteria</taxon>
        <taxon>Pseudomonadati</taxon>
        <taxon>Planctomycetota</taxon>
        <taxon>Planctomycetia</taxon>
        <taxon>Pirellulales</taxon>
        <taxon>Lacipirellulaceae</taxon>
        <taxon>Lacipirellula</taxon>
    </lineage>
</organism>
<keyword evidence="2" id="KW-0378">Hydrolase</keyword>
<dbReference type="CDD" id="cd06142">
    <property type="entry name" value="RNaseD_exo"/>
    <property type="match status" value="1"/>
</dbReference>
<dbReference type="GO" id="GO:0006139">
    <property type="term" value="P:nucleobase-containing compound metabolic process"/>
    <property type="evidence" value="ECO:0007669"/>
    <property type="project" value="InterPro"/>
</dbReference>
<dbReference type="InterPro" id="IPR044876">
    <property type="entry name" value="HRDC_dom_sf"/>
</dbReference>
<dbReference type="EC" id="3.1.26.3" evidence="2"/>
<evidence type="ECO:0000313" key="2">
    <source>
        <dbReference type="EMBL" id="BBO35128.1"/>
    </source>
</evidence>
<reference evidence="3" key="1">
    <citation type="submission" date="2019-10" db="EMBL/GenBank/DDBJ databases">
        <title>Lacipirellula parvula gen. nov., sp. nov., representing a lineage of planctomycetes widespread in freshwater anoxic habitats, and description of the family Lacipirellulaceae.</title>
        <authorList>
            <person name="Dedysh S.N."/>
            <person name="Kulichevskaya I.S."/>
            <person name="Beletsky A.V."/>
            <person name="Rakitin A.L."/>
            <person name="Mardanov A.V."/>
            <person name="Ivanova A.A."/>
            <person name="Saltykova V.X."/>
            <person name="Rijpstra W.I.C."/>
            <person name="Sinninghe Damste J.S."/>
            <person name="Ravin N.V."/>
        </authorList>
    </citation>
    <scope>NUCLEOTIDE SEQUENCE [LARGE SCALE GENOMIC DNA]</scope>
    <source>
        <strain evidence="3">PX69</strain>
    </source>
</reference>
<dbReference type="Gene3D" id="1.10.150.80">
    <property type="entry name" value="HRDC domain"/>
    <property type="match status" value="1"/>
</dbReference>